<dbReference type="Gene3D" id="3.40.50.1820">
    <property type="entry name" value="alpha/beta hydrolase"/>
    <property type="match status" value="1"/>
</dbReference>
<evidence type="ECO:0000259" key="2">
    <source>
        <dbReference type="PROSITE" id="PS51166"/>
    </source>
</evidence>
<comment type="caution">
    <text evidence="3">The sequence shown here is derived from an EMBL/GenBank/DDBJ whole genome shotgun (WGS) entry which is preliminary data.</text>
</comment>
<name>A0A931H065_9BACT</name>
<evidence type="ECO:0000313" key="4">
    <source>
        <dbReference type="Proteomes" id="UP000628448"/>
    </source>
</evidence>
<evidence type="ECO:0000313" key="3">
    <source>
        <dbReference type="EMBL" id="MBG9378571.1"/>
    </source>
</evidence>
<gene>
    <name evidence="3" type="ORF">I5907_20215</name>
</gene>
<protein>
    <recommendedName>
        <fullName evidence="2">CBM20 domain-containing protein</fullName>
    </recommendedName>
</protein>
<dbReference type="PANTHER" id="PTHR48098:SF6">
    <property type="entry name" value="FERRI-BACILLIBACTIN ESTERASE BESA"/>
    <property type="match status" value="1"/>
</dbReference>
<keyword evidence="1" id="KW-0732">Signal</keyword>
<dbReference type="InterPro" id="IPR002044">
    <property type="entry name" value="CBM20"/>
</dbReference>
<dbReference type="InterPro" id="IPR050583">
    <property type="entry name" value="Mycobacterial_A85_antigen"/>
</dbReference>
<dbReference type="InterPro" id="IPR029058">
    <property type="entry name" value="AB_hydrolase_fold"/>
</dbReference>
<organism evidence="3 4">
    <name type="scientific">Panacibacter microcysteis</name>
    <dbReference type="NCBI Taxonomy" id="2793269"/>
    <lineage>
        <taxon>Bacteria</taxon>
        <taxon>Pseudomonadati</taxon>
        <taxon>Bacteroidota</taxon>
        <taxon>Chitinophagia</taxon>
        <taxon>Chitinophagales</taxon>
        <taxon>Chitinophagaceae</taxon>
        <taxon>Panacibacter</taxon>
    </lineage>
</organism>
<dbReference type="PANTHER" id="PTHR48098">
    <property type="entry name" value="ENTEROCHELIN ESTERASE-RELATED"/>
    <property type="match status" value="1"/>
</dbReference>
<dbReference type="AlphaFoldDB" id="A0A931H065"/>
<dbReference type="SMART" id="SM01065">
    <property type="entry name" value="CBM_2"/>
    <property type="match status" value="1"/>
</dbReference>
<proteinExistence type="predicted"/>
<dbReference type="InterPro" id="IPR000801">
    <property type="entry name" value="Esterase-like"/>
</dbReference>
<dbReference type="EMBL" id="JADWYR010000003">
    <property type="protein sequence ID" value="MBG9378571.1"/>
    <property type="molecule type" value="Genomic_DNA"/>
</dbReference>
<dbReference type="Proteomes" id="UP000628448">
    <property type="component" value="Unassembled WGS sequence"/>
</dbReference>
<feature type="chain" id="PRO_5037334429" description="CBM20 domain-containing protein" evidence="1">
    <location>
        <begin position="20"/>
        <end position="377"/>
    </location>
</feature>
<sequence length="377" mass="43244">MKQFLFLAGLLFCTVHSSAQFTVRIIVNDVATKKQDDIYVAGDFNNWNPHDDAAKMKLFGATRRIYVLKDVAPGTINFKFTRGTWDKVESSAKGEDIENHSVTVTADTSLTFFVAGWKDDFPDKPKPNTASAQVQVLDTAYYMPQLNRTRRIWIYLPKNYNLQKSKSFPVLYMHDGQNLFNERTAFNGEWGVDECLDTLQQKINKDCIVVGIDNGGDKRMTEYNPYDDKKYGKGEGNEYLDFIVQTLKPFIDGRFRTQKDKAHTFIAGSSMGGLISLYAIIKYPEVFGKAGVFSPSLWIAPQLYTALQQATWNEPHTVFFYAGKKEGDDMIPDLENYEELLKSTKAFKITTLIFPLGQHKEEYWRKAFDPFYRVLMQ</sequence>
<dbReference type="GO" id="GO:2001070">
    <property type="term" value="F:starch binding"/>
    <property type="evidence" value="ECO:0007669"/>
    <property type="project" value="InterPro"/>
</dbReference>
<keyword evidence="4" id="KW-1185">Reference proteome</keyword>
<reference evidence="3" key="1">
    <citation type="submission" date="2020-11" db="EMBL/GenBank/DDBJ databases">
        <title>Bacterial whole genome sequence for Panacibacter sp. DH6.</title>
        <authorList>
            <person name="Le V."/>
            <person name="Ko S."/>
            <person name="Ahn C.-Y."/>
            <person name="Oh H.-M."/>
        </authorList>
    </citation>
    <scope>NUCLEOTIDE SEQUENCE</scope>
    <source>
        <strain evidence="3">DH6</strain>
    </source>
</reference>
<feature type="signal peptide" evidence="1">
    <location>
        <begin position="1"/>
        <end position="19"/>
    </location>
</feature>
<accession>A0A931H065</accession>
<dbReference type="RefSeq" id="WP_196992670.1">
    <property type="nucleotide sequence ID" value="NZ_JADWYR010000003.1"/>
</dbReference>
<dbReference type="Pfam" id="PF00756">
    <property type="entry name" value="Esterase"/>
    <property type="match status" value="1"/>
</dbReference>
<feature type="domain" description="CBM20" evidence="2">
    <location>
        <begin position="15"/>
        <end position="119"/>
    </location>
</feature>
<evidence type="ECO:0000256" key="1">
    <source>
        <dbReference type="SAM" id="SignalP"/>
    </source>
</evidence>
<dbReference type="InterPro" id="IPR013783">
    <property type="entry name" value="Ig-like_fold"/>
</dbReference>
<dbReference type="Gene3D" id="2.60.40.10">
    <property type="entry name" value="Immunoglobulins"/>
    <property type="match status" value="1"/>
</dbReference>
<dbReference type="SUPFAM" id="SSF53474">
    <property type="entry name" value="alpha/beta-Hydrolases"/>
    <property type="match status" value="1"/>
</dbReference>
<dbReference type="PROSITE" id="PS51166">
    <property type="entry name" value="CBM20"/>
    <property type="match status" value="1"/>
</dbReference>